<feature type="domain" description="C2" evidence="1">
    <location>
        <begin position="76"/>
        <end position="198"/>
    </location>
</feature>
<sequence length="296" mass="34489">METLSVRRQKTTVFNQWYCCELPKQLFHTCALKIQFCHLNRYSQKTIIAEADYWIDENPIDKFTEYDIPLQMSKPDLGEIEVGLCYLPTSERLCVTIVQATNLRLLNDSFGSSSKTMVKIHLLCANRTRDKQRTQLVEGSEPQFHELHTFDVNRNELDESLLAFTLIEIHLLCANRTRDKQRTQLVEGSEPQFHELHTFDVNRNELDESLLAFTLIEILFIGERFRPYKSRALYTFSESANESGSGGEASTKKHRNFEIGRVVLASNFPGTEHTHWRRMLKEPRVKHTEIHKLNPC</sequence>
<dbReference type="PANTHER" id="PTHR10024">
    <property type="entry name" value="SYNAPTOTAGMIN"/>
    <property type="match status" value="1"/>
</dbReference>
<dbReference type="Gene3D" id="2.60.40.150">
    <property type="entry name" value="C2 domain"/>
    <property type="match status" value="2"/>
</dbReference>
<keyword evidence="2" id="KW-1185">Reference proteome</keyword>
<dbReference type="AlphaFoldDB" id="A0A0M3ILD2"/>
<accession>A0A0M3ILD2</accession>
<dbReference type="Proteomes" id="UP000036681">
    <property type="component" value="Unplaced"/>
</dbReference>
<dbReference type="SUPFAM" id="SSF49562">
    <property type="entry name" value="C2 domain (Calcium/lipid-binding domain, CaLB)"/>
    <property type="match status" value="1"/>
</dbReference>
<dbReference type="PROSITE" id="PS50004">
    <property type="entry name" value="C2"/>
    <property type="match status" value="1"/>
</dbReference>
<reference evidence="3" key="1">
    <citation type="submission" date="2017-02" db="UniProtKB">
        <authorList>
            <consortium name="WormBaseParasite"/>
        </authorList>
    </citation>
    <scope>IDENTIFICATION</scope>
</reference>
<dbReference type="InterPro" id="IPR035892">
    <property type="entry name" value="C2_domain_sf"/>
</dbReference>
<dbReference type="GO" id="GO:0005544">
    <property type="term" value="F:calcium-dependent phospholipid binding"/>
    <property type="evidence" value="ECO:0007669"/>
    <property type="project" value="TreeGrafter"/>
</dbReference>
<dbReference type="GO" id="GO:0005509">
    <property type="term" value="F:calcium ion binding"/>
    <property type="evidence" value="ECO:0007669"/>
    <property type="project" value="TreeGrafter"/>
</dbReference>
<dbReference type="GO" id="GO:0005886">
    <property type="term" value="C:plasma membrane"/>
    <property type="evidence" value="ECO:0007669"/>
    <property type="project" value="TreeGrafter"/>
</dbReference>
<dbReference type="GO" id="GO:0030276">
    <property type="term" value="F:clathrin binding"/>
    <property type="evidence" value="ECO:0007669"/>
    <property type="project" value="TreeGrafter"/>
</dbReference>
<dbReference type="GO" id="GO:0001786">
    <property type="term" value="F:phosphatidylserine binding"/>
    <property type="evidence" value="ECO:0007669"/>
    <property type="project" value="TreeGrafter"/>
</dbReference>
<name>A0A0M3ILD2_ASCLU</name>
<organism evidence="2 3">
    <name type="scientific">Ascaris lumbricoides</name>
    <name type="common">Giant roundworm</name>
    <dbReference type="NCBI Taxonomy" id="6252"/>
    <lineage>
        <taxon>Eukaryota</taxon>
        <taxon>Metazoa</taxon>
        <taxon>Ecdysozoa</taxon>
        <taxon>Nematoda</taxon>
        <taxon>Chromadorea</taxon>
        <taxon>Rhabditida</taxon>
        <taxon>Spirurina</taxon>
        <taxon>Ascaridomorpha</taxon>
        <taxon>Ascaridoidea</taxon>
        <taxon>Ascarididae</taxon>
        <taxon>Ascaris</taxon>
    </lineage>
</organism>
<evidence type="ECO:0000259" key="1">
    <source>
        <dbReference type="PROSITE" id="PS50004"/>
    </source>
</evidence>
<evidence type="ECO:0000313" key="2">
    <source>
        <dbReference type="Proteomes" id="UP000036681"/>
    </source>
</evidence>
<protein>
    <submittedName>
        <fullName evidence="3">C2 domain-containing protein</fullName>
    </submittedName>
</protein>
<dbReference type="GO" id="GO:0017156">
    <property type="term" value="P:calcium-ion regulated exocytosis"/>
    <property type="evidence" value="ECO:0007669"/>
    <property type="project" value="TreeGrafter"/>
</dbReference>
<evidence type="ECO:0000313" key="3">
    <source>
        <dbReference type="WBParaSite" id="ALUE_0001956001-mRNA-1"/>
    </source>
</evidence>
<dbReference type="GO" id="GO:0000149">
    <property type="term" value="F:SNARE binding"/>
    <property type="evidence" value="ECO:0007669"/>
    <property type="project" value="TreeGrafter"/>
</dbReference>
<proteinExistence type="predicted"/>
<dbReference type="GO" id="GO:0070382">
    <property type="term" value="C:exocytic vesicle"/>
    <property type="evidence" value="ECO:0007669"/>
    <property type="project" value="TreeGrafter"/>
</dbReference>
<dbReference type="InterPro" id="IPR000008">
    <property type="entry name" value="C2_dom"/>
</dbReference>
<dbReference type="WBParaSite" id="ALUE_0001956001-mRNA-1">
    <property type="protein sequence ID" value="ALUE_0001956001-mRNA-1"/>
    <property type="gene ID" value="ALUE_0001956001"/>
</dbReference>
<dbReference type="Pfam" id="PF00168">
    <property type="entry name" value="C2"/>
    <property type="match status" value="2"/>
</dbReference>